<comment type="caution">
    <text evidence="1">The sequence shown here is derived from an EMBL/GenBank/DDBJ whole genome shotgun (WGS) entry which is preliminary data.</text>
</comment>
<dbReference type="AlphaFoldDB" id="A0AAV7LQI2"/>
<reference evidence="1" key="1">
    <citation type="journal article" date="2022" name="bioRxiv">
        <title>Sequencing and chromosome-scale assembly of the giantPleurodeles waltlgenome.</title>
        <authorList>
            <person name="Brown T."/>
            <person name="Elewa A."/>
            <person name="Iarovenko S."/>
            <person name="Subramanian E."/>
            <person name="Araus A.J."/>
            <person name="Petzold A."/>
            <person name="Susuki M."/>
            <person name="Suzuki K.-i.T."/>
            <person name="Hayashi T."/>
            <person name="Toyoda A."/>
            <person name="Oliveira C."/>
            <person name="Osipova E."/>
            <person name="Leigh N.D."/>
            <person name="Simon A."/>
            <person name="Yun M.H."/>
        </authorList>
    </citation>
    <scope>NUCLEOTIDE SEQUENCE</scope>
    <source>
        <strain evidence="1">20211129_DDA</strain>
        <tissue evidence="1">Liver</tissue>
    </source>
</reference>
<dbReference type="Proteomes" id="UP001066276">
    <property type="component" value="Chromosome 11"/>
</dbReference>
<evidence type="ECO:0000313" key="1">
    <source>
        <dbReference type="EMBL" id="KAJ1092672.1"/>
    </source>
</evidence>
<evidence type="ECO:0000313" key="2">
    <source>
        <dbReference type="Proteomes" id="UP001066276"/>
    </source>
</evidence>
<sequence>MRKTASAASENPWGPEQPWKQLLFPVKPVILAGTGVARIRLTWSKKNAEDSVSCFRESLESRAAVETVAREKHKNKQCAYGCSQGRVPERTKVNSL</sequence>
<proteinExistence type="predicted"/>
<keyword evidence="2" id="KW-1185">Reference proteome</keyword>
<name>A0AAV7LQI2_PLEWA</name>
<protein>
    <submittedName>
        <fullName evidence="1">Uncharacterized protein</fullName>
    </submittedName>
</protein>
<gene>
    <name evidence="1" type="ORF">NDU88_005782</name>
</gene>
<organism evidence="1 2">
    <name type="scientific">Pleurodeles waltl</name>
    <name type="common">Iberian ribbed newt</name>
    <dbReference type="NCBI Taxonomy" id="8319"/>
    <lineage>
        <taxon>Eukaryota</taxon>
        <taxon>Metazoa</taxon>
        <taxon>Chordata</taxon>
        <taxon>Craniata</taxon>
        <taxon>Vertebrata</taxon>
        <taxon>Euteleostomi</taxon>
        <taxon>Amphibia</taxon>
        <taxon>Batrachia</taxon>
        <taxon>Caudata</taxon>
        <taxon>Salamandroidea</taxon>
        <taxon>Salamandridae</taxon>
        <taxon>Pleurodelinae</taxon>
        <taxon>Pleurodeles</taxon>
    </lineage>
</organism>
<accession>A0AAV7LQI2</accession>
<dbReference type="EMBL" id="JANPWB010000015">
    <property type="protein sequence ID" value="KAJ1092672.1"/>
    <property type="molecule type" value="Genomic_DNA"/>
</dbReference>